<dbReference type="Proteomes" id="UP000231235">
    <property type="component" value="Unassembled WGS sequence"/>
</dbReference>
<dbReference type="EMBL" id="PCRX01000015">
    <property type="protein sequence ID" value="PIP29122.1"/>
    <property type="molecule type" value="Genomic_DNA"/>
</dbReference>
<evidence type="ECO:0000313" key="1">
    <source>
        <dbReference type="EMBL" id="PIP29122.1"/>
    </source>
</evidence>
<protein>
    <submittedName>
        <fullName evidence="1">Uncharacterized protein</fullName>
    </submittedName>
</protein>
<organism evidence="1 2">
    <name type="scientific">Candidatus Kuenenbacteria bacterium CG23_combo_of_CG06-09_8_20_14_all_39_39</name>
    <dbReference type="NCBI Taxonomy" id="1974623"/>
    <lineage>
        <taxon>Bacteria</taxon>
        <taxon>Candidatus Kueneniibacteriota</taxon>
    </lineage>
</organism>
<sequence length="78" mass="8741">MTEKILAEVSKKLNVLIALSLRQLLGEKEFSGNEKRKQGVGELARYFNNMGIEAKDIAEITGAPLQSVRTLLTPKRRE</sequence>
<comment type="caution">
    <text evidence="1">The sequence shown here is derived from an EMBL/GenBank/DDBJ whole genome shotgun (WGS) entry which is preliminary data.</text>
</comment>
<reference evidence="1 2" key="1">
    <citation type="submission" date="2017-09" db="EMBL/GenBank/DDBJ databases">
        <title>Depth-based differentiation of microbial function through sediment-hosted aquifers and enrichment of novel symbionts in the deep terrestrial subsurface.</title>
        <authorList>
            <person name="Probst A.J."/>
            <person name="Ladd B."/>
            <person name="Jarett J.K."/>
            <person name="Geller-Mcgrath D.E."/>
            <person name="Sieber C.M."/>
            <person name="Emerson J.B."/>
            <person name="Anantharaman K."/>
            <person name="Thomas B.C."/>
            <person name="Malmstrom R."/>
            <person name="Stieglmeier M."/>
            <person name="Klingl A."/>
            <person name="Woyke T."/>
            <person name="Ryan C.M."/>
            <person name="Banfield J.F."/>
        </authorList>
    </citation>
    <scope>NUCLEOTIDE SEQUENCE [LARGE SCALE GENOMIC DNA]</scope>
    <source>
        <strain evidence="1">CG23_combo_of_CG06-09_8_20_14_all_39_39</strain>
    </source>
</reference>
<gene>
    <name evidence="1" type="ORF">COX28_00845</name>
</gene>
<accession>A0A2G9Z7I9</accession>
<proteinExistence type="predicted"/>
<evidence type="ECO:0000313" key="2">
    <source>
        <dbReference type="Proteomes" id="UP000231235"/>
    </source>
</evidence>
<name>A0A2G9Z7I9_9BACT</name>
<dbReference type="AlphaFoldDB" id="A0A2G9Z7I9"/>